<feature type="transmembrane region" description="Helical" evidence="1">
    <location>
        <begin position="6"/>
        <end position="26"/>
    </location>
</feature>
<keyword evidence="1" id="KW-0472">Membrane</keyword>
<keyword evidence="1" id="KW-0812">Transmembrane</keyword>
<evidence type="ECO:0000313" key="2">
    <source>
        <dbReference type="EMBL" id="MXU88466.1"/>
    </source>
</evidence>
<dbReference type="AlphaFoldDB" id="A0A6B0UHH8"/>
<proteinExistence type="predicted"/>
<sequence>MEILAKYSYILSSALVLAFSLAHWVLQNPTTRMSWKMSAAVETVTGWRDMPPYVTTVAPLARCRIMSVAFLPPMQFRASFGGGTTVKISFMIGVLSSSSVTT</sequence>
<accession>A0A6B0UHH8</accession>
<keyword evidence="1" id="KW-1133">Transmembrane helix</keyword>
<reference evidence="2" key="1">
    <citation type="submission" date="2019-12" db="EMBL/GenBank/DDBJ databases">
        <title>An insight into the sialome of adult female Ixodes ricinus ticks feeding for 6 days.</title>
        <authorList>
            <person name="Perner J."/>
            <person name="Ribeiro J.M.C."/>
        </authorList>
    </citation>
    <scope>NUCLEOTIDE SEQUENCE</scope>
    <source>
        <strain evidence="2">Semi-engorged</strain>
        <tissue evidence="2">Salivary glands</tissue>
    </source>
</reference>
<evidence type="ECO:0000256" key="1">
    <source>
        <dbReference type="SAM" id="Phobius"/>
    </source>
</evidence>
<protein>
    <submittedName>
        <fullName evidence="2">Uncharacterized protein</fullName>
    </submittedName>
</protein>
<dbReference type="EMBL" id="GIFC01006383">
    <property type="protein sequence ID" value="MXU88466.1"/>
    <property type="molecule type" value="Transcribed_RNA"/>
</dbReference>
<name>A0A6B0UHH8_IXORI</name>
<organism evidence="2">
    <name type="scientific">Ixodes ricinus</name>
    <name type="common">Common tick</name>
    <name type="synonym">Acarus ricinus</name>
    <dbReference type="NCBI Taxonomy" id="34613"/>
    <lineage>
        <taxon>Eukaryota</taxon>
        <taxon>Metazoa</taxon>
        <taxon>Ecdysozoa</taxon>
        <taxon>Arthropoda</taxon>
        <taxon>Chelicerata</taxon>
        <taxon>Arachnida</taxon>
        <taxon>Acari</taxon>
        <taxon>Parasitiformes</taxon>
        <taxon>Ixodida</taxon>
        <taxon>Ixodoidea</taxon>
        <taxon>Ixodidae</taxon>
        <taxon>Ixodinae</taxon>
        <taxon>Ixodes</taxon>
    </lineage>
</organism>